<protein>
    <submittedName>
        <fullName evidence="3">Prolyl-tRNA synthetase associated domain-containing protein</fullName>
    </submittedName>
</protein>
<dbReference type="AlphaFoldDB" id="A0A7S9LP07"/>
<evidence type="ECO:0000313" key="4">
    <source>
        <dbReference type="Proteomes" id="UP000594800"/>
    </source>
</evidence>
<dbReference type="FunFam" id="3.90.960.10:FF:000005">
    <property type="entry name" value="Putative prolyl-tRNA synthetase"/>
    <property type="match status" value="1"/>
</dbReference>
<reference evidence="3 4" key="1">
    <citation type="submission" date="2020-11" db="EMBL/GenBank/DDBJ databases">
        <title>Description of Pontivivens ytuae sp. nov. isolated from deep sea sediment of Mariana Trench.</title>
        <authorList>
            <person name="Wang Z."/>
            <person name="Sun Q.-L."/>
            <person name="Xu X.-D."/>
            <person name="Tang Y.-Z."/>
            <person name="Zhang J."/>
        </authorList>
    </citation>
    <scope>NUCLEOTIDE SEQUENCE [LARGE SCALE GENOMIC DNA]</scope>
    <source>
        <strain evidence="3 4">MT2928</strain>
    </source>
</reference>
<dbReference type="RefSeq" id="WP_196101780.1">
    <property type="nucleotide sequence ID" value="NZ_CP064942.1"/>
</dbReference>
<dbReference type="Proteomes" id="UP000594800">
    <property type="component" value="Chromosome"/>
</dbReference>
<feature type="domain" description="YbaK/aminoacyl-tRNA synthetase-associated" evidence="2">
    <location>
        <begin position="24"/>
        <end position="148"/>
    </location>
</feature>
<dbReference type="PANTHER" id="PTHR31423:SF3">
    <property type="entry name" value="PROLYL-TRNA SYNTHETASE ASSOCIATED DOMAIN-CONTAINING PROTEIN 1-RELATED"/>
    <property type="match status" value="1"/>
</dbReference>
<sequence>MPWTEADLLAFLAEHDIPVSLHRHPPLRTVEESQALRGAQPGTHCKNMFLKSKKGELVLVTCEESRQIRIRDLEKAIGARKLSFASAERLMEHLGVSPGAVTPLAVLNDTDRAVRVILDAQMMQADVLNCHPLHNEATVAMSTSNLMRIFALTGHSPETVDFDALEAAALAA</sequence>
<dbReference type="InterPro" id="IPR007214">
    <property type="entry name" value="YbaK/aa-tRNA-synth-assoc-dom"/>
</dbReference>
<proteinExistence type="inferred from homology"/>
<comment type="similarity">
    <text evidence="1">Belongs to the PRORSD1 family.</text>
</comment>
<dbReference type="KEGG" id="poz:I0K15_12160"/>
<evidence type="ECO:0000259" key="2">
    <source>
        <dbReference type="Pfam" id="PF04073"/>
    </source>
</evidence>
<dbReference type="GO" id="GO:0002161">
    <property type="term" value="F:aminoacyl-tRNA deacylase activity"/>
    <property type="evidence" value="ECO:0007669"/>
    <property type="project" value="InterPro"/>
</dbReference>
<dbReference type="InterPro" id="IPR040285">
    <property type="entry name" value="ProX/PRXD1"/>
</dbReference>
<dbReference type="Pfam" id="PF04073">
    <property type="entry name" value="tRNA_edit"/>
    <property type="match status" value="1"/>
</dbReference>
<dbReference type="EMBL" id="CP064942">
    <property type="protein sequence ID" value="QPH52569.1"/>
    <property type="molecule type" value="Genomic_DNA"/>
</dbReference>
<name>A0A7S9LP07_9RHOB</name>
<dbReference type="GO" id="GO:0004812">
    <property type="term" value="F:aminoacyl-tRNA ligase activity"/>
    <property type="evidence" value="ECO:0007669"/>
    <property type="project" value="UniProtKB-KW"/>
</dbReference>
<dbReference type="PANTHER" id="PTHR31423">
    <property type="entry name" value="YBAK DOMAIN-CONTAINING PROTEIN"/>
    <property type="match status" value="1"/>
</dbReference>
<organism evidence="3 4">
    <name type="scientific">Pontivivens ytuae</name>
    <dbReference type="NCBI Taxonomy" id="2789856"/>
    <lineage>
        <taxon>Bacteria</taxon>
        <taxon>Pseudomonadati</taxon>
        <taxon>Pseudomonadota</taxon>
        <taxon>Alphaproteobacteria</taxon>
        <taxon>Rhodobacterales</taxon>
        <taxon>Paracoccaceae</taxon>
        <taxon>Pontivivens</taxon>
    </lineage>
</organism>
<gene>
    <name evidence="3" type="ORF">I0K15_12160</name>
</gene>
<evidence type="ECO:0000256" key="1">
    <source>
        <dbReference type="ARBA" id="ARBA00010201"/>
    </source>
</evidence>
<dbReference type="SUPFAM" id="SSF55826">
    <property type="entry name" value="YbaK/ProRS associated domain"/>
    <property type="match status" value="1"/>
</dbReference>
<dbReference type="Gene3D" id="3.90.960.10">
    <property type="entry name" value="YbaK/aminoacyl-tRNA synthetase-associated domain"/>
    <property type="match status" value="1"/>
</dbReference>
<keyword evidence="3" id="KW-0030">Aminoacyl-tRNA synthetase</keyword>
<dbReference type="CDD" id="cd04335">
    <property type="entry name" value="PrdX_deacylase"/>
    <property type="match status" value="1"/>
</dbReference>
<evidence type="ECO:0000313" key="3">
    <source>
        <dbReference type="EMBL" id="QPH52569.1"/>
    </source>
</evidence>
<keyword evidence="3" id="KW-0436">Ligase</keyword>
<keyword evidence="4" id="KW-1185">Reference proteome</keyword>
<dbReference type="InterPro" id="IPR036754">
    <property type="entry name" value="YbaK/aa-tRNA-synt-asso_dom_sf"/>
</dbReference>
<accession>A0A7S9LP07</accession>